<dbReference type="Pfam" id="PF13358">
    <property type="entry name" value="DDE_3"/>
    <property type="match status" value="1"/>
</dbReference>
<evidence type="ECO:0000313" key="2">
    <source>
        <dbReference type="EMBL" id="KIK19872.1"/>
    </source>
</evidence>
<dbReference type="EMBL" id="KN833776">
    <property type="protein sequence ID" value="KIK19872.1"/>
    <property type="molecule type" value="Genomic_DNA"/>
</dbReference>
<evidence type="ECO:0000313" key="3">
    <source>
        <dbReference type="Proteomes" id="UP000054018"/>
    </source>
</evidence>
<dbReference type="AlphaFoldDB" id="A0A0C9ZBL1"/>
<keyword evidence="3" id="KW-1185">Reference proteome</keyword>
<organism evidence="2 3">
    <name type="scientific">Pisolithus microcarpus 441</name>
    <dbReference type="NCBI Taxonomy" id="765257"/>
    <lineage>
        <taxon>Eukaryota</taxon>
        <taxon>Fungi</taxon>
        <taxon>Dikarya</taxon>
        <taxon>Basidiomycota</taxon>
        <taxon>Agaricomycotina</taxon>
        <taxon>Agaricomycetes</taxon>
        <taxon>Agaricomycetidae</taxon>
        <taxon>Boletales</taxon>
        <taxon>Sclerodermatineae</taxon>
        <taxon>Pisolithaceae</taxon>
        <taxon>Pisolithus</taxon>
    </lineage>
</organism>
<name>A0A0C9ZBL1_9AGAM</name>
<dbReference type="InterPro" id="IPR038717">
    <property type="entry name" value="Tc1-like_DDE_dom"/>
</dbReference>
<evidence type="ECO:0000259" key="1">
    <source>
        <dbReference type="Pfam" id="PF13358"/>
    </source>
</evidence>
<proteinExistence type="predicted"/>
<dbReference type="HOGENOM" id="CLU_056788_11_1_1"/>
<dbReference type="STRING" id="765257.A0A0C9ZBL1"/>
<reference evidence="2 3" key="1">
    <citation type="submission" date="2014-04" db="EMBL/GenBank/DDBJ databases">
        <authorList>
            <consortium name="DOE Joint Genome Institute"/>
            <person name="Kuo A."/>
            <person name="Kohler A."/>
            <person name="Costa M.D."/>
            <person name="Nagy L.G."/>
            <person name="Floudas D."/>
            <person name="Copeland A."/>
            <person name="Barry K.W."/>
            <person name="Cichocki N."/>
            <person name="Veneault-Fourrey C."/>
            <person name="LaButti K."/>
            <person name="Lindquist E.A."/>
            <person name="Lipzen A."/>
            <person name="Lundell T."/>
            <person name="Morin E."/>
            <person name="Murat C."/>
            <person name="Sun H."/>
            <person name="Tunlid A."/>
            <person name="Henrissat B."/>
            <person name="Grigoriev I.V."/>
            <person name="Hibbett D.S."/>
            <person name="Martin F."/>
            <person name="Nordberg H.P."/>
            <person name="Cantor M.N."/>
            <person name="Hua S.X."/>
        </authorList>
    </citation>
    <scope>NUCLEOTIDE SEQUENCE [LARGE SCALE GENOMIC DNA]</scope>
    <source>
        <strain evidence="2 3">441</strain>
    </source>
</reference>
<accession>A0A0C9ZBL1</accession>
<reference evidence="3" key="2">
    <citation type="submission" date="2015-01" db="EMBL/GenBank/DDBJ databases">
        <title>Evolutionary Origins and Diversification of the Mycorrhizal Mutualists.</title>
        <authorList>
            <consortium name="DOE Joint Genome Institute"/>
            <consortium name="Mycorrhizal Genomics Consortium"/>
            <person name="Kohler A."/>
            <person name="Kuo A."/>
            <person name="Nagy L.G."/>
            <person name="Floudas D."/>
            <person name="Copeland A."/>
            <person name="Barry K.W."/>
            <person name="Cichocki N."/>
            <person name="Veneault-Fourrey C."/>
            <person name="LaButti K."/>
            <person name="Lindquist E.A."/>
            <person name="Lipzen A."/>
            <person name="Lundell T."/>
            <person name="Morin E."/>
            <person name="Murat C."/>
            <person name="Riley R."/>
            <person name="Ohm R."/>
            <person name="Sun H."/>
            <person name="Tunlid A."/>
            <person name="Henrissat B."/>
            <person name="Grigoriev I.V."/>
            <person name="Hibbett D.S."/>
            <person name="Martin F."/>
        </authorList>
    </citation>
    <scope>NUCLEOTIDE SEQUENCE [LARGE SCALE GENOMIC DNA]</scope>
    <source>
        <strain evidence="3">441</strain>
    </source>
</reference>
<protein>
    <recommendedName>
        <fullName evidence="1">Tc1-like transposase DDE domain-containing protein</fullName>
    </recommendedName>
</protein>
<gene>
    <name evidence="2" type="ORF">PISMIDRAFT_106778</name>
</gene>
<dbReference type="OrthoDB" id="2647846at2759"/>
<dbReference type="Proteomes" id="UP000054018">
    <property type="component" value="Unassembled WGS sequence"/>
</dbReference>
<sequence length="93" mass="10648">MFRIGSRYDAEQLIFVDESSFDCHTAYRPYGWAKKGQGAYRTICLLLKFIRYSILPAISICGILWCHIIEGPFNTVQFQVFINGLLGHLQTEG</sequence>
<feature type="domain" description="Tc1-like transposase DDE" evidence="1">
    <location>
        <begin position="12"/>
        <end position="87"/>
    </location>
</feature>